<dbReference type="Pfam" id="PF26567">
    <property type="entry name" value="BstA_C"/>
    <property type="match status" value="1"/>
</dbReference>
<dbReference type="Proteomes" id="UP000295550">
    <property type="component" value="Unassembled WGS sequence"/>
</dbReference>
<name>A0A4R4IN97_PHOLU</name>
<reference evidence="2 3" key="1">
    <citation type="journal article" date="2019" name="Int. J. Syst. Evol. Microbiol.">
        <title>Photorhabdus khanii subsp. guanajuatensis subsp. nov., isolated from Heterorhabditis atacamensis, and Photorhabdus luminescens subsp. mexicana subsp. nov., isolated from Heterorhabditis mexicana entomopathogenic nematodes.</title>
        <authorList>
            <person name="Machado R.A.R."/>
            <person name="Bruno P."/>
            <person name="Arce C.C.M."/>
            <person name="Liechti N."/>
            <person name="Kohler A."/>
            <person name="Bernal J."/>
            <person name="Bruggmann R."/>
            <person name="Turlings T.C.J."/>
        </authorList>
    </citation>
    <scope>NUCLEOTIDE SEQUENCE [LARGE SCALE GENOMIC DNA]</scope>
    <source>
        <strain evidence="2 3">MEX47-22</strain>
    </source>
</reference>
<accession>A0A4R4IN97</accession>
<gene>
    <name evidence="2" type="ORF">C5468_25510</name>
</gene>
<comment type="caution">
    <text evidence="2">The sequence shown here is derived from an EMBL/GenBank/DDBJ whole genome shotgun (WGS) entry which is preliminary data.</text>
</comment>
<sequence length="252" mass="28996">MTRLTTNWLEERSKPRGKKIDAILQSKGLRLTHLYTTITNQGTETHAYPDSVCMAILEYYAFDASKNGQFDNTTAIRNYRALAEHSLRRFIFLSVGIDPENPLRGAWQCFQERLQLNSQVPFGYFSIFSEMSDLTLKMINTGFDFGPASVPDISVGQTWGTYWVRNKLDEKYGERIKSPHIYPHWFPQHKAGPIEAWVYPDDALGEFRRWMQRLYLPTKFPAYIESKVRAGAIPPVNAGSLLSQLKKPELPK</sequence>
<dbReference type="AlphaFoldDB" id="A0A4R4IN97"/>
<dbReference type="EMBL" id="PUJX01000074">
    <property type="protein sequence ID" value="TDB42037.1"/>
    <property type="molecule type" value="Genomic_DNA"/>
</dbReference>
<evidence type="ECO:0000313" key="2">
    <source>
        <dbReference type="EMBL" id="TDB42037.1"/>
    </source>
</evidence>
<evidence type="ECO:0000259" key="1">
    <source>
        <dbReference type="Pfam" id="PF26567"/>
    </source>
</evidence>
<feature type="domain" description="BstA-like C-terminal" evidence="1">
    <location>
        <begin position="107"/>
        <end position="229"/>
    </location>
</feature>
<proteinExistence type="predicted"/>
<organism evidence="2 3">
    <name type="scientific">Photorhabdus luminescens subsp. mexicana</name>
    <dbReference type="NCBI Taxonomy" id="2100167"/>
    <lineage>
        <taxon>Bacteria</taxon>
        <taxon>Pseudomonadati</taxon>
        <taxon>Pseudomonadota</taxon>
        <taxon>Gammaproteobacteria</taxon>
        <taxon>Enterobacterales</taxon>
        <taxon>Morganellaceae</taxon>
        <taxon>Photorhabdus</taxon>
    </lineage>
</organism>
<evidence type="ECO:0000313" key="3">
    <source>
        <dbReference type="Proteomes" id="UP000295550"/>
    </source>
</evidence>
<dbReference type="InterPro" id="IPR058744">
    <property type="entry name" value="BstA-like_C"/>
</dbReference>
<protein>
    <recommendedName>
        <fullName evidence="1">BstA-like C-terminal domain-containing protein</fullName>
    </recommendedName>
</protein>